<keyword evidence="2" id="KW-1185">Reference proteome</keyword>
<dbReference type="EMBL" id="QCYH01000001">
    <property type="protein sequence ID" value="PVA11537.1"/>
    <property type="molecule type" value="Genomic_DNA"/>
</dbReference>
<evidence type="ECO:0000313" key="1">
    <source>
        <dbReference type="EMBL" id="PVA11537.1"/>
    </source>
</evidence>
<gene>
    <name evidence="1" type="ORF">DC366_00760</name>
</gene>
<dbReference type="Proteomes" id="UP000244446">
    <property type="component" value="Unassembled WGS sequence"/>
</dbReference>
<evidence type="ECO:0000313" key="2">
    <source>
        <dbReference type="Proteomes" id="UP000244446"/>
    </source>
</evidence>
<reference evidence="1 2" key="1">
    <citation type="submission" date="2018-04" db="EMBL/GenBank/DDBJ databases">
        <title>Pelagivirga bohaiensis gen. nov., sp. nov., a bacterium isolated from the Bohai Sea.</title>
        <authorList>
            <person name="Ji X."/>
        </authorList>
    </citation>
    <scope>NUCLEOTIDE SEQUENCE [LARGE SCALE GENOMIC DNA]</scope>
    <source>
        <strain evidence="1 2">BH-SD19</strain>
    </source>
</reference>
<accession>A0A2T7GAU0</accession>
<comment type="caution">
    <text evidence="1">The sequence shown here is derived from an EMBL/GenBank/DDBJ whole genome shotgun (WGS) entry which is preliminary data.</text>
</comment>
<sequence>MVAQLVTAKQQKPFLRRPKKFDRPGDNVLQMQWVHDARVSTIWPSGVHEISGQLCGSLIGRKSDFG</sequence>
<name>A0A2T7GAU0_9RHOB</name>
<proteinExistence type="predicted"/>
<dbReference type="AlphaFoldDB" id="A0A2T7GAU0"/>
<protein>
    <submittedName>
        <fullName evidence="1">Uncharacterized protein</fullName>
    </submittedName>
</protein>
<organism evidence="1 2">
    <name type="scientific">Pelagivirga sediminicola</name>
    <dbReference type="NCBI Taxonomy" id="2170575"/>
    <lineage>
        <taxon>Bacteria</taxon>
        <taxon>Pseudomonadati</taxon>
        <taxon>Pseudomonadota</taxon>
        <taxon>Alphaproteobacteria</taxon>
        <taxon>Rhodobacterales</taxon>
        <taxon>Paracoccaceae</taxon>
        <taxon>Pelagivirga</taxon>
    </lineage>
</organism>